<protein>
    <submittedName>
        <fullName evidence="2">Uncharacterized protein</fullName>
    </submittedName>
</protein>
<dbReference type="Proteomes" id="UP000078046">
    <property type="component" value="Unassembled WGS sequence"/>
</dbReference>
<proteinExistence type="predicted"/>
<feature type="compositionally biased region" description="Basic and acidic residues" evidence="1">
    <location>
        <begin position="471"/>
        <end position="484"/>
    </location>
</feature>
<gene>
    <name evidence="2" type="ORF">A3Q56_03327</name>
</gene>
<feature type="compositionally biased region" description="Low complexity" evidence="1">
    <location>
        <begin position="488"/>
        <end position="515"/>
    </location>
</feature>
<keyword evidence="3" id="KW-1185">Reference proteome</keyword>
<accession>A0A177B3T6</accession>
<comment type="caution">
    <text evidence="2">The sequence shown here is derived from an EMBL/GenBank/DDBJ whole genome shotgun (WGS) entry which is preliminary data.</text>
</comment>
<name>A0A177B3T6_9BILA</name>
<dbReference type="EMBL" id="LWCA01000360">
    <property type="protein sequence ID" value="OAF68947.1"/>
    <property type="molecule type" value="Genomic_DNA"/>
</dbReference>
<evidence type="ECO:0000313" key="3">
    <source>
        <dbReference type="Proteomes" id="UP000078046"/>
    </source>
</evidence>
<sequence length="515" mass="60063">LIKISTNVSLDKNIENFICYLNFDTLIKLFQFYCQLGINVFPLLNILLDSSINTTNVVDIVYEFLKAYILSDNDIKDTINILLDQIIIKLVKYQDSHLSQFQQENLSILLKFTNQTLSRLTIKIIENDDYVVFLNEIFKIIKIVMKIYNVSAEEYEYFQMCNIDNIIIDSNVDKRIYEYIYFILFIKQFVKHIKSFSRFKNNHLTFPWLMLCPINQKIDRISIYSSRENSNIELGKSIIQNLTQIKKICGICGENNCFNAVMNGVGLVFSSLGSNLTSNINMMLKNYDAFYENDTIEKKVVTLSKLCYVGNVEYSSMIELCYNVFSDVRSIKRLNLVMSKNDSKDIFFFNDHVLFVENTQYSYVIVAYLILFNIIEIESIRTNWCNQKNLELLIVMSQLNWPYHADKTTFYLNTFYSLNYSSKDSAYISHILESELLDEIKKNECNGTSEEFYLVIEDKYKKLPKTENQKMKSKIFRDDEKKNMSSDTTTATVADTEETTTPTTTPAEPACDNNT</sequence>
<dbReference type="AlphaFoldDB" id="A0A177B3T6"/>
<reference evidence="2 3" key="1">
    <citation type="submission" date="2016-04" db="EMBL/GenBank/DDBJ databases">
        <title>The genome of Intoshia linei affirms orthonectids as highly simplified spiralians.</title>
        <authorList>
            <person name="Mikhailov K.V."/>
            <person name="Slusarev G.S."/>
            <person name="Nikitin M.A."/>
            <person name="Logacheva M.D."/>
            <person name="Penin A."/>
            <person name="Aleoshin V."/>
            <person name="Panchin Y.V."/>
        </authorList>
    </citation>
    <scope>NUCLEOTIDE SEQUENCE [LARGE SCALE GENOMIC DNA]</scope>
    <source>
        <strain evidence="2">Intl2013</strain>
        <tissue evidence="2">Whole animal</tissue>
    </source>
</reference>
<feature type="non-terminal residue" evidence="2">
    <location>
        <position position="1"/>
    </location>
</feature>
<evidence type="ECO:0000256" key="1">
    <source>
        <dbReference type="SAM" id="MobiDB-lite"/>
    </source>
</evidence>
<organism evidence="2 3">
    <name type="scientific">Intoshia linei</name>
    <dbReference type="NCBI Taxonomy" id="1819745"/>
    <lineage>
        <taxon>Eukaryota</taxon>
        <taxon>Metazoa</taxon>
        <taxon>Spiralia</taxon>
        <taxon>Lophotrochozoa</taxon>
        <taxon>Mesozoa</taxon>
        <taxon>Orthonectida</taxon>
        <taxon>Rhopaluridae</taxon>
        <taxon>Intoshia</taxon>
    </lineage>
</organism>
<evidence type="ECO:0000313" key="2">
    <source>
        <dbReference type="EMBL" id="OAF68947.1"/>
    </source>
</evidence>
<feature type="region of interest" description="Disordered" evidence="1">
    <location>
        <begin position="471"/>
        <end position="515"/>
    </location>
</feature>